<dbReference type="Proteomes" id="UP000799118">
    <property type="component" value="Unassembled WGS sequence"/>
</dbReference>
<dbReference type="EMBL" id="ML769681">
    <property type="protein sequence ID" value="KAE9389824.1"/>
    <property type="molecule type" value="Genomic_DNA"/>
</dbReference>
<sequence length="54" mass="6074">PLPNKLIDCILDNLSSDKNALSNYSLVESLGCLFSALHFRKNRAGWPFDEISHL</sequence>
<feature type="non-terminal residue" evidence="1">
    <location>
        <position position="1"/>
    </location>
</feature>
<protein>
    <submittedName>
        <fullName evidence="1">Uncharacterized protein</fullName>
    </submittedName>
</protein>
<name>A0A6A4GXK7_9AGAR</name>
<feature type="non-terminal residue" evidence="1">
    <location>
        <position position="54"/>
    </location>
</feature>
<accession>A0A6A4GXK7</accession>
<organism evidence="1 2">
    <name type="scientific">Gymnopus androsaceus JB14</name>
    <dbReference type="NCBI Taxonomy" id="1447944"/>
    <lineage>
        <taxon>Eukaryota</taxon>
        <taxon>Fungi</taxon>
        <taxon>Dikarya</taxon>
        <taxon>Basidiomycota</taxon>
        <taxon>Agaricomycotina</taxon>
        <taxon>Agaricomycetes</taxon>
        <taxon>Agaricomycetidae</taxon>
        <taxon>Agaricales</taxon>
        <taxon>Marasmiineae</taxon>
        <taxon>Omphalotaceae</taxon>
        <taxon>Gymnopus</taxon>
    </lineage>
</organism>
<gene>
    <name evidence="1" type="ORF">BT96DRAFT_926336</name>
</gene>
<keyword evidence="2" id="KW-1185">Reference proteome</keyword>
<dbReference type="AlphaFoldDB" id="A0A6A4GXK7"/>
<reference evidence="1" key="1">
    <citation type="journal article" date="2019" name="Environ. Microbiol.">
        <title>Fungal ecological strategies reflected in gene transcription - a case study of two litter decomposers.</title>
        <authorList>
            <person name="Barbi F."/>
            <person name="Kohler A."/>
            <person name="Barry K."/>
            <person name="Baskaran P."/>
            <person name="Daum C."/>
            <person name="Fauchery L."/>
            <person name="Ihrmark K."/>
            <person name="Kuo A."/>
            <person name="LaButti K."/>
            <person name="Lipzen A."/>
            <person name="Morin E."/>
            <person name="Grigoriev I.V."/>
            <person name="Henrissat B."/>
            <person name="Lindahl B."/>
            <person name="Martin F."/>
        </authorList>
    </citation>
    <scope>NUCLEOTIDE SEQUENCE</scope>
    <source>
        <strain evidence="1">JB14</strain>
    </source>
</reference>
<evidence type="ECO:0000313" key="1">
    <source>
        <dbReference type="EMBL" id="KAE9389824.1"/>
    </source>
</evidence>
<evidence type="ECO:0000313" key="2">
    <source>
        <dbReference type="Proteomes" id="UP000799118"/>
    </source>
</evidence>
<proteinExistence type="predicted"/>